<comment type="cofactor">
    <cofactor evidence="1">
        <name>Zn(2+)</name>
        <dbReference type="ChEBI" id="CHEBI:29105"/>
    </cofactor>
</comment>
<evidence type="ECO:0000256" key="3">
    <source>
        <dbReference type="ARBA" id="ARBA00022833"/>
    </source>
</evidence>
<accession>A0A9D1JW08</accession>
<dbReference type="InterPro" id="IPR012947">
    <property type="entry name" value="tRNA_SAD"/>
</dbReference>
<dbReference type="InterPro" id="IPR009000">
    <property type="entry name" value="Transl_B-barrel_sf"/>
</dbReference>
<name>A0A9D1JW08_9FIRM</name>
<feature type="domain" description="Threonyl/alanyl tRNA synthetase SAD" evidence="4">
    <location>
        <begin position="180"/>
        <end position="222"/>
    </location>
</feature>
<dbReference type="GO" id="GO:0002161">
    <property type="term" value="F:aminoacyl-tRNA deacylase activity"/>
    <property type="evidence" value="ECO:0007669"/>
    <property type="project" value="UniProtKB-ARBA"/>
</dbReference>
<organism evidence="5 6">
    <name type="scientific">Candidatus Scatomorpha merdipullorum</name>
    <dbReference type="NCBI Taxonomy" id="2840927"/>
    <lineage>
        <taxon>Bacteria</taxon>
        <taxon>Bacillati</taxon>
        <taxon>Bacillota</taxon>
        <taxon>Clostridia</taxon>
        <taxon>Eubacteriales</taxon>
        <taxon>Candidatus Scatomorpha</taxon>
    </lineage>
</organism>
<dbReference type="InterPro" id="IPR018163">
    <property type="entry name" value="Thr/Ala-tRNA-synth_IIc_edit"/>
</dbReference>
<dbReference type="Gene3D" id="3.30.980.10">
    <property type="entry name" value="Threonyl-trna Synthetase, Chain A, domain 2"/>
    <property type="match status" value="1"/>
</dbReference>
<dbReference type="GO" id="GO:0004812">
    <property type="term" value="F:aminoacyl-tRNA ligase activity"/>
    <property type="evidence" value="ECO:0007669"/>
    <property type="project" value="InterPro"/>
</dbReference>
<dbReference type="Gene3D" id="2.40.30.130">
    <property type="match status" value="1"/>
</dbReference>
<evidence type="ECO:0000256" key="1">
    <source>
        <dbReference type="ARBA" id="ARBA00001947"/>
    </source>
</evidence>
<reference evidence="5" key="1">
    <citation type="submission" date="2020-10" db="EMBL/GenBank/DDBJ databases">
        <authorList>
            <person name="Gilroy R."/>
        </authorList>
    </citation>
    <scope>NUCLEOTIDE SEQUENCE</scope>
    <source>
        <strain evidence="5">ChiHjej10B9-9673</strain>
    </source>
</reference>
<evidence type="ECO:0000313" key="6">
    <source>
        <dbReference type="Proteomes" id="UP000824001"/>
    </source>
</evidence>
<gene>
    <name evidence="5" type="ORF">IAC18_04420</name>
</gene>
<comment type="caution">
    <text evidence="5">The sequence shown here is derived from an EMBL/GenBank/DDBJ whole genome shotgun (WGS) entry which is preliminary data.</text>
</comment>
<dbReference type="Proteomes" id="UP000824001">
    <property type="component" value="Unassembled WGS sequence"/>
</dbReference>
<evidence type="ECO:0000313" key="5">
    <source>
        <dbReference type="EMBL" id="HIS66789.1"/>
    </source>
</evidence>
<dbReference type="SUPFAM" id="SSF55186">
    <property type="entry name" value="ThrRS/AlaRS common domain"/>
    <property type="match status" value="1"/>
</dbReference>
<keyword evidence="3" id="KW-0862">Zinc</keyword>
<dbReference type="GO" id="GO:0005524">
    <property type="term" value="F:ATP binding"/>
    <property type="evidence" value="ECO:0007669"/>
    <property type="project" value="InterPro"/>
</dbReference>
<dbReference type="PANTHER" id="PTHR43462:SF1">
    <property type="entry name" value="ALANYL-TRNA EDITING PROTEIN AARSD1"/>
    <property type="match status" value="1"/>
</dbReference>
<dbReference type="Pfam" id="PF07973">
    <property type="entry name" value="tRNA_SAD"/>
    <property type="match status" value="1"/>
</dbReference>
<evidence type="ECO:0000256" key="2">
    <source>
        <dbReference type="ARBA" id="ARBA00022723"/>
    </source>
</evidence>
<evidence type="ECO:0000259" key="4">
    <source>
        <dbReference type="SMART" id="SM00863"/>
    </source>
</evidence>
<keyword evidence="2" id="KW-0479">Metal-binding</keyword>
<reference evidence="5" key="2">
    <citation type="journal article" date="2021" name="PeerJ">
        <title>Extensive microbial diversity within the chicken gut microbiome revealed by metagenomics and culture.</title>
        <authorList>
            <person name="Gilroy R."/>
            <person name="Ravi A."/>
            <person name="Getino M."/>
            <person name="Pursley I."/>
            <person name="Horton D.L."/>
            <person name="Alikhan N.F."/>
            <person name="Baker D."/>
            <person name="Gharbi K."/>
            <person name="Hall N."/>
            <person name="Watson M."/>
            <person name="Adriaenssens E.M."/>
            <person name="Foster-Nyarko E."/>
            <person name="Jarju S."/>
            <person name="Secka A."/>
            <person name="Antonio M."/>
            <person name="Oren A."/>
            <person name="Chaudhuri R.R."/>
            <person name="La Ragione R."/>
            <person name="Hildebrand F."/>
            <person name="Pallen M.J."/>
        </authorList>
    </citation>
    <scope>NUCLEOTIDE SEQUENCE</scope>
    <source>
        <strain evidence="5">ChiHjej10B9-9673</strain>
    </source>
</reference>
<dbReference type="SMART" id="SM00863">
    <property type="entry name" value="tRNA_SAD"/>
    <property type="match status" value="1"/>
</dbReference>
<dbReference type="InterPro" id="IPR051335">
    <property type="entry name" value="Alanyl-tRNA_Editing_Enzymes"/>
</dbReference>
<dbReference type="GO" id="GO:0046872">
    <property type="term" value="F:metal ion binding"/>
    <property type="evidence" value="ECO:0007669"/>
    <property type="project" value="UniProtKB-KW"/>
</dbReference>
<dbReference type="SUPFAM" id="SSF50447">
    <property type="entry name" value="Translation proteins"/>
    <property type="match status" value="1"/>
</dbReference>
<dbReference type="EMBL" id="DVJK01000122">
    <property type="protein sequence ID" value="HIS66789.1"/>
    <property type="molecule type" value="Genomic_DNA"/>
</dbReference>
<dbReference type="GO" id="GO:0043039">
    <property type="term" value="P:tRNA aminoacylation"/>
    <property type="evidence" value="ECO:0007669"/>
    <property type="project" value="InterPro"/>
</dbReference>
<dbReference type="PANTHER" id="PTHR43462">
    <property type="entry name" value="ALANYL-TRNA EDITING PROTEIN"/>
    <property type="match status" value="1"/>
</dbReference>
<protein>
    <recommendedName>
        <fullName evidence="4">Threonyl/alanyl tRNA synthetase SAD domain-containing protein</fullName>
    </recommendedName>
</protein>
<dbReference type="AlphaFoldDB" id="A0A9D1JW08"/>
<sequence>MTEKLYYSDGECRAFTARVVSCAPENGAYCVVLDRTAVFPGGGGQEPDSGSLNGLPIIALREAEETIYHILPEPLEPGSAVEGTVDWAVRFPRMQGHSGEHIFSGTVHRLFGGENVGFHMGEGGMTLDFSVELSPEDIARCELEANRAVWADLPVRTLLPSAEELGGMEYRSKKELSGLVRIVEIPGVDMCACCAPHVARTGEIGCIKVLDSMRHRGGTRLTLICGEAAYRDYAALHENNARVSAALSAKRLETAGYLERYMRESEERHAEITALKRELLSIKAAALPETEGNLCIFEPGLDAVTLRELVNAGVEKCSGICAAFSGADGDYKYVLGSKSVDLRAESKAINAALKGRGGGSPAMIQGSSRAARREIEEFFGV</sequence>
<proteinExistence type="predicted"/>